<sequence>MRSGRVETVWHYLVVWCTSFCIFVAHRSVSSVCRLLSSPNSLCSPIFTPFCISLTLWPFTSRQHSRSYF</sequence>
<feature type="transmembrane region" description="Helical" evidence="1">
    <location>
        <begin position="38"/>
        <end position="59"/>
    </location>
</feature>
<reference evidence="2" key="2">
    <citation type="submission" date="2023-06" db="EMBL/GenBank/DDBJ databases">
        <authorList>
            <consortium name="Lawrence Berkeley National Laboratory"/>
            <person name="Haridas S."/>
            <person name="Hensen N."/>
            <person name="Bonometti L."/>
            <person name="Westerberg I."/>
            <person name="Brannstrom I.O."/>
            <person name="Guillou S."/>
            <person name="Cros-Aarteil S."/>
            <person name="Calhoun S."/>
            <person name="Kuo A."/>
            <person name="Mondo S."/>
            <person name="Pangilinan J."/>
            <person name="Riley R."/>
            <person name="LaButti K."/>
            <person name="Andreopoulos B."/>
            <person name="Lipzen A."/>
            <person name="Chen C."/>
            <person name="Yanf M."/>
            <person name="Daum C."/>
            <person name="Ng V."/>
            <person name="Clum A."/>
            <person name="Steindorff A."/>
            <person name="Ohm R."/>
            <person name="Martin F."/>
            <person name="Silar P."/>
            <person name="Natvig D."/>
            <person name="Lalanne C."/>
            <person name="Gautier V."/>
            <person name="Ament-velasquez S.L."/>
            <person name="Kruys A."/>
            <person name="Hutchinson M.I."/>
            <person name="Powell A.J."/>
            <person name="Barry K."/>
            <person name="Miller A.N."/>
            <person name="Grigoriev I.V."/>
            <person name="Debuchy R."/>
            <person name="Gladieux P."/>
            <person name="Thoren M.H."/>
            <person name="Johannesson H."/>
        </authorList>
    </citation>
    <scope>NUCLEOTIDE SEQUENCE</scope>
    <source>
        <strain evidence="2">CBS 232.78</strain>
    </source>
</reference>
<protein>
    <submittedName>
        <fullName evidence="2">Uncharacterized protein</fullName>
    </submittedName>
</protein>
<keyword evidence="3" id="KW-1185">Reference proteome</keyword>
<reference evidence="2" key="1">
    <citation type="journal article" date="2023" name="Mol. Phylogenet. Evol.">
        <title>Genome-scale phylogeny and comparative genomics of the fungal order Sordariales.</title>
        <authorList>
            <person name="Hensen N."/>
            <person name="Bonometti L."/>
            <person name="Westerberg I."/>
            <person name="Brannstrom I.O."/>
            <person name="Guillou S."/>
            <person name="Cros-Aarteil S."/>
            <person name="Calhoun S."/>
            <person name="Haridas S."/>
            <person name="Kuo A."/>
            <person name="Mondo S."/>
            <person name="Pangilinan J."/>
            <person name="Riley R."/>
            <person name="LaButti K."/>
            <person name="Andreopoulos B."/>
            <person name="Lipzen A."/>
            <person name="Chen C."/>
            <person name="Yan M."/>
            <person name="Daum C."/>
            <person name="Ng V."/>
            <person name="Clum A."/>
            <person name="Steindorff A."/>
            <person name="Ohm R.A."/>
            <person name="Martin F."/>
            <person name="Silar P."/>
            <person name="Natvig D.O."/>
            <person name="Lalanne C."/>
            <person name="Gautier V."/>
            <person name="Ament-Velasquez S.L."/>
            <person name="Kruys A."/>
            <person name="Hutchinson M.I."/>
            <person name="Powell A.J."/>
            <person name="Barry K."/>
            <person name="Miller A.N."/>
            <person name="Grigoriev I.V."/>
            <person name="Debuchy R."/>
            <person name="Gladieux P."/>
            <person name="Hiltunen Thoren M."/>
            <person name="Johannesson H."/>
        </authorList>
    </citation>
    <scope>NUCLEOTIDE SEQUENCE</scope>
    <source>
        <strain evidence="2">CBS 232.78</strain>
    </source>
</reference>
<dbReference type="Proteomes" id="UP001285441">
    <property type="component" value="Unassembled WGS sequence"/>
</dbReference>
<keyword evidence="1" id="KW-1133">Transmembrane helix</keyword>
<evidence type="ECO:0000313" key="2">
    <source>
        <dbReference type="EMBL" id="KAK3387435.1"/>
    </source>
</evidence>
<gene>
    <name evidence="2" type="ORF">B0H63DRAFT_470017</name>
</gene>
<keyword evidence="1" id="KW-0472">Membrane</keyword>
<feature type="transmembrane region" description="Helical" evidence="1">
    <location>
        <begin position="9"/>
        <end position="26"/>
    </location>
</feature>
<dbReference type="AlphaFoldDB" id="A0AAE0NU08"/>
<comment type="caution">
    <text evidence="2">The sequence shown here is derived from an EMBL/GenBank/DDBJ whole genome shotgun (WGS) entry which is preliminary data.</text>
</comment>
<evidence type="ECO:0000256" key="1">
    <source>
        <dbReference type="SAM" id="Phobius"/>
    </source>
</evidence>
<dbReference type="EMBL" id="JAULSW010000003">
    <property type="protein sequence ID" value="KAK3387435.1"/>
    <property type="molecule type" value="Genomic_DNA"/>
</dbReference>
<accession>A0AAE0NU08</accession>
<proteinExistence type="predicted"/>
<evidence type="ECO:0000313" key="3">
    <source>
        <dbReference type="Proteomes" id="UP001285441"/>
    </source>
</evidence>
<name>A0AAE0NU08_9PEZI</name>
<organism evidence="2 3">
    <name type="scientific">Podospora didyma</name>
    <dbReference type="NCBI Taxonomy" id="330526"/>
    <lineage>
        <taxon>Eukaryota</taxon>
        <taxon>Fungi</taxon>
        <taxon>Dikarya</taxon>
        <taxon>Ascomycota</taxon>
        <taxon>Pezizomycotina</taxon>
        <taxon>Sordariomycetes</taxon>
        <taxon>Sordariomycetidae</taxon>
        <taxon>Sordariales</taxon>
        <taxon>Podosporaceae</taxon>
        <taxon>Podospora</taxon>
    </lineage>
</organism>
<keyword evidence="1" id="KW-0812">Transmembrane</keyword>